<comment type="caution">
    <text evidence="1">The sequence shown here is derived from an EMBL/GenBank/DDBJ whole genome shotgun (WGS) entry which is preliminary data.</text>
</comment>
<dbReference type="STRING" id="1797692.A3I33_02425"/>
<dbReference type="Proteomes" id="UP000176544">
    <property type="component" value="Unassembled WGS sequence"/>
</dbReference>
<evidence type="ECO:0000313" key="1">
    <source>
        <dbReference type="EMBL" id="OGY60789.1"/>
    </source>
</evidence>
<dbReference type="EMBL" id="MHJA01000023">
    <property type="protein sequence ID" value="OGY60789.1"/>
    <property type="molecule type" value="Genomic_DNA"/>
</dbReference>
<dbReference type="AlphaFoldDB" id="A0A1G1Z8N5"/>
<evidence type="ECO:0000313" key="2">
    <source>
        <dbReference type="Proteomes" id="UP000176544"/>
    </source>
</evidence>
<gene>
    <name evidence="1" type="ORF">A3I33_02425</name>
</gene>
<proteinExistence type="predicted"/>
<reference evidence="1 2" key="1">
    <citation type="journal article" date="2016" name="Nat. Commun.">
        <title>Thousands of microbial genomes shed light on interconnected biogeochemical processes in an aquifer system.</title>
        <authorList>
            <person name="Anantharaman K."/>
            <person name="Brown C.T."/>
            <person name="Hug L.A."/>
            <person name="Sharon I."/>
            <person name="Castelle C.J."/>
            <person name="Probst A.J."/>
            <person name="Thomas B.C."/>
            <person name="Singh A."/>
            <person name="Wilkins M.J."/>
            <person name="Karaoz U."/>
            <person name="Brodie E.L."/>
            <person name="Williams K.H."/>
            <person name="Hubbard S.S."/>
            <person name="Banfield J.F."/>
        </authorList>
    </citation>
    <scope>NUCLEOTIDE SEQUENCE [LARGE SCALE GENOMIC DNA]</scope>
</reference>
<protein>
    <submittedName>
        <fullName evidence="1">Uncharacterized protein</fullName>
    </submittedName>
</protein>
<sequence length="130" mass="15415">MGMWYVVENPRSRIGVNLRWRESGHPKAREGEVFLRNMTEADFGELHWKTKRKEHCAYDVSGNRIGVNGSASRQFRAVFIGLSEWLETEAPQLRDDERRWMETDRRLKPHVEELKLRGIWPSSQTHRRPS</sequence>
<name>A0A1G1Z8N5_9BACT</name>
<organism evidence="1 2">
    <name type="scientific">Candidatus Colwellbacteria bacterium RIFCSPLOWO2_02_FULL_45_11</name>
    <dbReference type="NCBI Taxonomy" id="1797692"/>
    <lineage>
        <taxon>Bacteria</taxon>
        <taxon>Candidatus Colwelliibacteriota</taxon>
    </lineage>
</organism>
<accession>A0A1G1Z8N5</accession>